<proteinExistence type="predicted"/>
<keyword evidence="2" id="KW-1185">Reference proteome</keyword>
<sequence>MTTNNEAAKPECVVLDEPAFEAFLCGIANEVFANVLAVRAGKMKPAEAAERDDANVRNLARVLMNEHDRIKPDLPLVGPKLAEEMRKNIPALFRSMPEGVDPENPRAALVHASRMFLSEIYTMMRAFVAEGDKLSPETVRERIEGFAALWAVRFMGDTPGRFN</sequence>
<dbReference type="Proteomes" id="UP000715095">
    <property type="component" value="Unassembled WGS sequence"/>
</dbReference>
<evidence type="ECO:0000313" key="1">
    <source>
        <dbReference type="EMBL" id="MBM6704000.1"/>
    </source>
</evidence>
<gene>
    <name evidence="1" type="ORF">H6A60_05810</name>
</gene>
<comment type="caution">
    <text evidence="1">The sequence shown here is derived from an EMBL/GenBank/DDBJ whole genome shotgun (WGS) entry which is preliminary data.</text>
</comment>
<reference evidence="1 2" key="1">
    <citation type="journal article" date="2021" name="Sci. Rep.">
        <title>The distribution of antibiotic resistance genes in chicken gut microbiota commensals.</title>
        <authorList>
            <person name="Juricova H."/>
            <person name="Matiasovicova J."/>
            <person name="Kubasova T."/>
            <person name="Cejkova D."/>
            <person name="Rychlik I."/>
        </authorList>
    </citation>
    <scope>NUCLEOTIDE SEQUENCE [LARGE SCALE GENOMIC DNA]</scope>
    <source>
        <strain evidence="1 2">An829</strain>
    </source>
</reference>
<name>A0ABS2DRN1_9BURK</name>
<dbReference type="RefSeq" id="WP_205102468.1">
    <property type="nucleotide sequence ID" value="NZ_JACJJC010000007.1"/>
</dbReference>
<dbReference type="EMBL" id="JACJJC010000007">
    <property type="protein sequence ID" value="MBM6704000.1"/>
    <property type="molecule type" value="Genomic_DNA"/>
</dbReference>
<evidence type="ECO:0000313" key="2">
    <source>
        <dbReference type="Proteomes" id="UP000715095"/>
    </source>
</evidence>
<organism evidence="1 2">
    <name type="scientific">Sutterella massiliensis</name>
    <dbReference type="NCBI Taxonomy" id="1816689"/>
    <lineage>
        <taxon>Bacteria</taxon>
        <taxon>Pseudomonadati</taxon>
        <taxon>Pseudomonadota</taxon>
        <taxon>Betaproteobacteria</taxon>
        <taxon>Burkholderiales</taxon>
        <taxon>Sutterellaceae</taxon>
        <taxon>Sutterella</taxon>
    </lineage>
</organism>
<accession>A0ABS2DRN1</accession>
<protein>
    <submittedName>
        <fullName evidence="1">Uncharacterized protein</fullName>
    </submittedName>
</protein>